<evidence type="ECO:0000256" key="5">
    <source>
        <dbReference type="SAM" id="Phobius"/>
    </source>
</evidence>
<dbReference type="GO" id="GO:0032259">
    <property type="term" value="P:methylation"/>
    <property type="evidence" value="ECO:0007669"/>
    <property type="project" value="UniProtKB-KW"/>
</dbReference>
<dbReference type="GO" id="GO:0008168">
    <property type="term" value="F:methyltransferase activity"/>
    <property type="evidence" value="ECO:0007669"/>
    <property type="project" value="UniProtKB-KW"/>
</dbReference>
<feature type="transmembrane region" description="Helical" evidence="5">
    <location>
        <begin position="37"/>
        <end position="56"/>
    </location>
</feature>
<evidence type="ECO:0000256" key="1">
    <source>
        <dbReference type="ARBA" id="ARBA00004127"/>
    </source>
</evidence>
<name>A0A7W9TL89_CASDE</name>
<dbReference type="InterPro" id="IPR007318">
    <property type="entry name" value="Phopholipid_MeTrfase"/>
</dbReference>
<comment type="caution">
    <text evidence="6">The sequence shown here is derived from an EMBL/GenBank/DDBJ whole genome shotgun (WGS) entry which is preliminary data.</text>
</comment>
<reference evidence="6 7" key="1">
    <citation type="submission" date="2020-08" db="EMBL/GenBank/DDBJ databases">
        <title>Genomic Encyclopedia of Type Strains, Phase IV (KMG-IV): sequencing the most valuable type-strain genomes for metagenomic binning, comparative biology and taxonomic classification.</title>
        <authorList>
            <person name="Goeker M."/>
        </authorList>
    </citation>
    <scope>NUCLEOTIDE SEQUENCE [LARGE SCALE GENOMIC DNA]</scope>
    <source>
        <strain evidence="6 7">DSM 12141</strain>
    </source>
</reference>
<sequence length="226" mass="24820">MSLSACASPGTPAARSKADIDSVWERLAHAQVLRRRALGVLGALTVLALPWVGSAWPEAGWVNQSLEWAGLILMALALLGRCACMLYLGGRKGADLVAEGPYSVCRNPLYVFSILAVLGIGLQTGSLTVGLVLALAAWAVFRWIVGEEERMLRASFGAPFEDYCARVPRFLPRPSAWRSPRHVTVDLQGVWNTVRDALPYFLSIPVFEAIEAFQEAGWLHVRLWLY</sequence>
<evidence type="ECO:0000256" key="4">
    <source>
        <dbReference type="ARBA" id="ARBA00023136"/>
    </source>
</evidence>
<keyword evidence="3 5" id="KW-1133">Transmembrane helix</keyword>
<proteinExistence type="predicted"/>
<keyword evidence="6" id="KW-0808">Transferase</keyword>
<protein>
    <submittedName>
        <fullName evidence="6">Protein-S-isoprenylcysteine O-methyltransferase Ste14</fullName>
    </submittedName>
</protein>
<comment type="subcellular location">
    <subcellularLocation>
        <location evidence="1">Endomembrane system</location>
        <topology evidence="1">Multi-pass membrane protein</topology>
    </subcellularLocation>
</comment>
<feature type="transmembrane region" description="Helical" evidence="5">
    <location>
        <begin position="68"/>
        <end position="88"/>
    </location>
</feature>
<dbReference type="Pfam" id="PF04191">
    <property type="entry name" value="PEMT"/>
    <property type="match status" value="1"/>
</dbReference>
<keyword evidence="6" id="KW-0489">Methyltransferase</keyword>
<dbReference type="AlphaFoldDB" id="A0A7W9TL89"/>
<gene>
    <name evidence="6" type="ORF">HNR28_000808</name>
</gene>
<dbReference type="PANTHER" id="PTHR43847">
    <property type="entry name" value="BLL3993 PROTEIN"/>
    <property type="match status" value="1"/>
</dbReference>
<dbReference type="GO" id="GO:0012505">
    <property type="term" value="C:endomembrane system"/>
    <property type="evidence" value="ECO:0007669"/>
    <property type="project" value="UniProtKB-SubCell"/>
</dbReference>
<dbReference type="RefSeq" id="WP_170288408.1">
    <property type="nucleotide sequence ID" value="NZ_JACHIB010000004.1"/>
</dbReference>
<dbReference type="PANTHER" id="PTHR43847:SF1">
    <property type="entry name" value="BLL3993 PROTEIN"/>
    <property type="match status" value="1"/>
</dbReference>
<accession>A0A7W9TL89</accession>
<evidence type="ECO:0000256" key="3">
    <source>
        <dbReference type="ARBA" id="ARBA00022989"/>
    </source>
</evidence>
<dbReference type="Proteomes" id="UP000541136">
    <property type="component" value="Unassembled WGS sequence"/>
</dbReference>
<keyword evidence="2 5" id="KW-0812">Transmembrane</keyword>
<evidence type="ECO:0000313" key="6">
    <source>
        <dbReference type="EMBL" id="MBB6082779.1"/>
    </source>
</evidence>
<evidence type="ECO:0000256" key="2">
    <source>
        <dbReference type="ARBA" id="ARBA00022692"/>
    </source>
</evidence>
<dbReference type="InterPro" id="IPR052527">
    <property type="entry name" value="Metal_cation-efflux_comp"/>
</dbReference>
<keyword evidence="4 5" id="KW-0472">Membrane</keyword>
<dbReference type="Gene3D" id="1.20.120.1630">
    <property type="match status" value="1"/>
</dbReference>
<evidence type="ECO:0000313" key="7">
    <source>
        <dbReference type="Proteomes" id="UP000541136"/>
    </source>
</evidence>
<organism evidence="6 7">
    <name type="scientific">Castellaniella defragrans</name>
    <name type="common">Alcaligenes defragrans</name>
    <dbReference type="NCBI Taxonomy" id="75697"/>
    <lineage>
        <taxon>Bacteria</taxon>
        <taxon>Pseudomonadati</taxon>
        <taxon>Pseudomonadota</taxon>
        <taxon>Betaproteobacteria</taxon>
        <taxon>Burkholderiales</taxon>
        <taxon>Alcaligenaceae</taxon>
        <taxon>Castellaniella</taxon>
    </lineage>
</organism>
<feature type="transmembrane region" description="Helical" evidence="5">
    <location>
        <begin position="109"/>
        <end position="141"/>
    </location>
</feature>
<dbReference type="EMBL" id="JACHIB010000004">
    <property type="protein sequence ID" value="MBB6082779.1"/>
    <property type="molecule type" value="Genomic_DNA"/>
</dbReference>